<dbReference type="Proteomes" id="UP000276133">
    <property type="component" value="Unassembled WGS sequence"/>
</dbReference>
<dbReference type="GO" id="GO:0003677">
    <property type="term" value="F:DNA binding"/>
    <property type="evidence" value="ECO:0007669"/>
    <property type="project" value="InterPro"/>
</dbReference>
<evidence type="ECO:0000256" key="1">
    <source>
        <dbReference type="ARBA" id="ARBA00022723"/>
    </source>
</evidence>
<proteinExistence type="predicted"/>
<feature type="domain" description="BED-type" evidence="4">
    <location>
        <begin position="106"/>
        <end position="131"/>
    </location>
</feature>
<organism evidence="5 6">
    <name type="scientific">Brachionus plicatilis</name>
    <name type="common">Marine rotifer</name>
    <name type="synonym">Brachionus muelleri</name>
    <dbReference type="NCBI Taxonomy" id="10195"/>
    <lineage>
        <taxon>Eukaryota</taxon>
        <taxon>Metazoa</taxon>
        <taxon>Spiralia</taxon>
        <taxon>Gnathifera</taxon>
        <taxon>Rotifera</taxon>
        <taxon>Eurotatoria</taxon>
        <taxon>Monogononta</taxon>
        <taxon>Pseudotrocha</taxon>
        <taxon>Ploima</taxon>
        <taxon>Brachionidae</taxon>
        <taxon>Brachionus</taxon>
    </lineage>
</organism>
<name>A0A3M7RSK9_BRAPC</name>
<comment type="caution">
    <text evidence="5">The sequence shown here is derived from an EMBL/GenBank/DDBJ whole genome shotgun (WGS) entry which is preliminary data.</text>
</comment>
<dbReference type="AlphaFoldDB" id="A0A3M7RSK9"/>
<keyword evidence="6" id="KW-1185">Reference proteome</keyword>
<evidence type="ECO:0000256" key="3">
    <source>
        <dbReference type="ARBA" id="ARBA00022833"/>
    </source>
</evidence>
<gene>
    <name evidence="5" type="ORF">BpHYR1_031341</name>
</gene>
<evidence type="ECO:0000259" key="4">
    <source>
        <dbReference type="Pfam" id="PF02892"/>
    </source>
</evidence>
<sequence>MGYNSSYVVVVVVEVNSSSSSSWLCCCWKKVVCSLGLLVVGNCWPLLKETYIEFISDEIEYVCASQSSITSFQETPTSFHKGRKRKEYKKTSVVHSHSVVVGDSRICKHCDAAYSKKSTSAMRYHLKNNHNISLNLETNNESVDIDTSLDELDKPIYKKQKKNFTKAEEFLLQFICVCKYFSVK</sequence>
<accession>A0A3M7RSK9</accession>
<keyword evidence="1" id="KW-0479">Metal-binding</keyword>
<reference evidence="5 6" key="1">
    <citation type="journal article" date="2018" name="Sci. Rep.">
        <title>Genomic signatures of local adaptation to the degree of environmental predictability in rotifers.</title>
        <authorList>
            <person name="Franch-Gras L."/>
            <person name="Hahn C."/>
            <person name="Garcia-Roger E.M."/>
            <person name="Carmona M.J."/>
            <person name="Serra M."/>
            <person name="Gomez A."/>
        </authorList>
    </citation>
    <scope>NUCLEOTIDE SEQUENCE [LARGE SCALE GENOMIC DNA]</scope>
    <source>
        <strain evidence="5">HYR1</strain>
    </source>
</reference>
<keyword evidence="2" id="KW-0863">Zinc-finger</keyword>
<dbReference type="GO" id="GO:0008270">
    <property type="term" value="F:zinc ion binding"/>
    <property type="evidence" value="ECO:0007669"/>
    <property type="project" value="UniProtKB-KW"/>
</dbReference>
<evidence type="ECO:0000313" key="5">
    <source>
        <dbReference type="EMBL" id="RNA26556.1"/>
    </source>
</evidence>
<dbReference type="EMBL" id="REGN01002714">
    <property type="protein sequence ID" value="RNA26556.1"/>
    <property type="molecule type" value="Genomic_DNA"/>
</dbReference>
<evidence type="ECO:0000256" key="2">
    <source>
        <dbReference type="ARBA" id="ARBA00022771"/>
    </source>
</evidence>
<keyword evidence="3" id="KW-0862">Zinc</keyword>
<evidence type="ECO:0000313" key="6">
    <source>
        <dbReference type="Proteomes" id="UP000276133"/>
    </source>
</evidence>
<dbReference type="Pfam" id="PF02892">
    <property type="entry name" value="zf-BED"/>
    <property type="match status" value="1"/>
</dbReference>
<dbReference type="InterPro" id="IPR003656">
    <property type="entry name" value="Znf_BED"/>
</dbReference>
<protein>
    <recommendedName>
        <fullName evidence="4">BED-type domain-containing protein</fullName>
    </recommendedName>
</protein>